<protein>
    <recommendedName>
        <fullName evidence="5">Maltokinase N-terminal cap domain-containing protein</fullName>
    </recommendedName>
</protein>
<name>A0A938YR00_9ACTN</name>
<dbReference type="AlphaFoldDB" id="A0A938YR00"/>
<dbReference type="Proteomes" id="UP000663801">
    <property type="component" value="Unassembled WGS sequence"/>
</dbReference>
<keyword evidence="2" id="KW-0547">Nucleotide-binding</keyword>
<proteinExistence type="predicted"/>
<evidence type="ECO:0000256" key="3">
    <source>
        <dbReference type="ARBA" id="ARBA00022777"/>
    </source>
</evidence>
<dbReference type="GO" id="GO:0005524">
    <property type="term" value="F:ATP binding"/>
    <property type="evidence" value="ECO:0007669"/>
    <property type="project" value="UniProtKB-KW"/>
</dbReference>
<keyword evidence="4" id="KW-0067">ATP-binding</keyword>
<reference evidence="6" key="1">
    <citation type="submission" date="2021-01" db="EMBL/GenBank/DDBJ databases">
        <title>KCTC 19127 draft genome.</title>
        <authorList>
            <person name="An D."/>
        </authorList>
    </citation>
    <scope>NUCLEOTIDE SEQUENCE</scope>
    <source>
        <strain evidence="6">KCTC 19127</strain>
    </source>
</reference>
<evidence type="ECO:0000313" key="7">
    <source>
        <dbReference type="Proteomes" id="UP000663801"/>
    </source>
</evidence>
<comment type="caution">
    <text evidence="6">The sequence shown here is derived from an EMBL/GenBank/DDBJ whole genome shotgun (WGS) entry which is preliminary data.</text>
</comment>
<accession>A0A938YR00</accession>
<dbReference type="Pfam" id="PF18085">
    <property type="entry name" value="Mak_N_cap"/>
    <property type="match status" value="1"/>
</dbReference>
<feature type="domain" description="Maltokinase N-terminal cap" evidence="5">
    <location>
        <begin position="20"/>
        <end position="112"/>
    </location>
</feature>
<keyword evidence="3" id="KW-0418">Kinase</keyword>
<evidence type="ECO:0000259" key="5">
    <source>
        <dbReference type="Pfam" id="PF18085"/>
    </source>
</evidence>
<dbReference type="GO" id="GO:0016301">
    <property type="term" value="F:kinase activity"/>
    <property type="evidence" value="ECO:0007669"/>
    <property type="project" value="UniProtKB-KW"/>
</dbReference>
<dbReference type="InterPro" id="IPR040999">
    <property type="entry name" value="Mak_N_cap"/>
</dbReference>
<evidence type="ECO:0000256" key="1">
    <source>
        <dbReference type="ARBA" id="ARBA00022679"/>
    </source>
</evidence>
<evidence type="ECO:0000256" key="2">
    <source>
        <dbReference type="ARBA" id="ARBA00022741"/>
    </source>
</evidence>
<gene>
    <name evidence="6" type="ORF">JL107_12880</name>
</gene>
<evidence type="ECO:0000256" key="4">
    <source>
        <dbReference type="ARBA" id="ARBA00022840"/>
    </source>
</evidence>
<organism evidence="6 7">
    <name type="scientific">Nakamurella flavida</name>
    <dbReference type="NCBI Taxonomy" id="363630"/>
    <lineage>
        <taxon>Bacteria</taxon>
        <taxon>Bacillati</taxon>
        <taxon>Actinomycetota</taxon>
        <taxon>Actinomycetes</taxon>
        <taxon>Nakamurellales</taxon>
        <taxon>Nakamurellaceae</taxon>
        <taxon>Nakamurella</taxon>
    </lineage>
</organism>
<dbReference type="RefSeq" id="WP_205257455.1">
    <property type="nucleotide sequence ID" value="NZ_BAAAPV010000003.1"/>
</dbReference>
<sequence length="193" mass="20273">MSTIFRTTLTPGKLDLVAAWIVNRPWYVRQDAAPELARAGGFRLDDPAGEVGIEFMHVVDTAGADPVVYHVPVTYRGAPPTGDDGSPTDGALIGRAEHGVLGTRWVYDGEHDPVLLSALAAFCNGAVQAQAQSETDTLDPSVRVEGVSGTVSVADLRIVHRLAAGPVPDGGGVSGTWTTPDGERLRGPLVVLR</sequence>
<keyword evidence="7" id="KW-1185">Reference proteome</keyword>
<keyword evidence="1" id="KW-0808">Transferase</keyword>
<dbReference type="EMBL" id="JAERWL010000010">
    <property type="protein sequence ID" value="MBM9477340.1"/>
    <property type="molecule type" value="Genomic_DNA"/>
</dbReference>
<evidence type="ECO:0000313" key="6">
    <source>
        <dbReference type="EMBL" id="MBM9477340.1"/>
    </source>
</evidence>